<organism evidence="2 3">
    <name type="scientific">Desulfamplus magnetovallimortis</name>
    <dbReference type="NCBI Taxonomy" id="1246637"/>
    <lineage>
        <taxon>Bacteria</taxon>
        <taxon>Pseudomonadati</taxon>
        <taxon>Thermodesulfobacteriota</taxon>
        <taxon>Desulfobacteria</taxon>
        <taxon>Desulfobacterales</taxon>
        <taxon>Desulfobacteraceae</taxon>
        <taxon>Desulfamplus</taxon>
    </lineage>
</organism>
<proteinExistence type="predicted"/>
<dbReference type="Pfam" id="PF13470">
    <property type="entry name" value="PIN_3"/>
    <property type="match status" value="1"/>
</dbReference>
<dbReference type="InterPro" id="IPR002716">
    <property type="entry name" value="PIN_dom"/>
</dbReference>
<reference evidence="2 3" key="1">
    <citation type="submission" date="2017-03" db="EMBL/GenBank/DDBJ databases">
        <authorList>
            <person name="Afonso C.L."/>
            <person name="Miller P.J."/>
            <person name="Scott M.A."/>
            <person name="Spackman E."/>
            <person name="Goraichik I."/>
            <person name="Dimitrov K.M."/>
            <person name="Suarez D.L."/>
            <person name="Swayne D.E."/>
        </authorList>
    </citation>
    <scope>NUCLEOTIDE SEQUENCE [LARGE SCALE GENOMIC DNA]</scope>
    <source>
        <strain evidence="2">PRJEB14757</strain>
    </source>
</reference>
<evidence type="ECO:0000313" key="2">
    <source>
        <dbReference type="EMBL" id="SLM29354.1"/>
    </source>
</evidence>
<dbReference type="EMBL" id="FWEV01000087">
    <property type="protein sequence ID" value="SLM29354.1"/>
    <property type="molecule type" value="Genomic_DNA"/>
</dbReference>
<feature type="domain" description="PIN" evidence="1">
    <location>
        <begin position="5"/>
        <end position="117"/>
    </location>
</feature>
<evidence type="ECO:0000259" key="1">
    <source>
        <dbReference type="Pfam" id="PF13470"/>
    </source>
</evidence>
<name>A0A1W1HA34_9BACT</name>
<dbReference type="RefSeq" id="WP_080806278.1">
    <property type="nucleotide sequence ID" value="NZ_LT828553.1"/>
</dbReference>
<gene>
    <name evidence="2" type="ORF">MTBBW1_1770012</name>
</gene>
<evidence type="ECO:0000313" key="3">
    <source>
        <dbReference type="Proteomes" id="UP000191931"/>
    </source>
</evidence>
<accession>A0A1W1HA34</accession>
<dbReference type="AlphaFoldDB" id="A0A1W1HA34"/>
<dbReference type="InterPro" id="IPR029060">
    <property type="entry name" value="PIN-like_dom_sf"/>
</dbReference>
<sequence>MTLLFLDTDIIMDVFAERDPFYDAAAALLTIIENKQVFGCTSSLIFSNLYYVLRRLRDKTIAIRSLKKLYGLLHILPVEKKNIEFALQSDFTDFEDAIQYHTAVQNGVTHLITRNIKDYKAADRSIVTICTADDYIKIRDASQNT</sequence>
<dbReference type="Gene3D" id="3.40.50.1010">
    <property type="entry name" value="5'-nuclease"/>
    <property type="match status" value="1"/>
</dbReference>
<dbReference type="SUPFAM" id="SSF88723">
    <property type="entry name" value="PIN domain-like"/>
    <property type="match status" value="1"/>
</dbReference>
<dbReference type="Proteomes" id="UP000191931">
    <property type="component" value="Unassembled WGS sequence"/>
</dbReference>
<dbReference type="STRING" id="1246637.MTBBW1_1770012"/>
<keyword evidence="3" id="KW-1185">Reference proteome</keyword>
<protein>
    <submittedName>
        <fullName evidence="2">PilT protein domain protein</fullName>
    </submittedName>
</protein>
<dbReference type="CDD" id="cd09854">
    <property type="entry name" value="PIN_VapC-like"/>
    <property type="match status" value="1"/>
</dbReference>